<accession>A0A942UFA3</accession>
<evidence type="ECO:0000313" key="2">
    <source>
        <dbReference type="EMBL" id="MBS4216159.1"/>
    </source>
</evidence>
<evidence type="ECO:0000313" key="3">
    <source>
        <dbReference type="Proteomes" id="UP000679749"/>
    </source>
</evidence>
<evidence type="ECO:0000259" key="1">
    <source>
        <dbReference type="Pfam" id="PF00561"/>
    </source>
</evidence>
<dbReference type="GO" id="GO:0016787">
    <property type="term" value="F:hydrolase activity"/>
    <property type="evidence" value="ECO:0007669"/>
    <property type="project" value="UniProtKB-KW"/>
</dbReference>
<dbReference type="EMBL" id="JAGYPF010000006">
    <property type="protein sequence ID" value="MBS4216159.1"/>
    <property type="molecule type" value="Genomic_DNA"/>
</dbReference>
<reference evidence="2" key="1">
    <citation type="submission" date="2021-05" db="EMBL/GenBank/DDBJ databases">
        <title>Novel Bacillus species.</title>
        <authorList>
            <person name="Liu G."/>
        </authorList>
    </citation>
    <scope>NUCLEOTIDE SEQUENCE</scope>
    <source>
        <strain evidence="2">FJAT-49825</strain>
    </source>
</reference>
<dbReference type="Proteomes" id="UP000679749">
    <property type="component" value="Unassembled WGS sequence"/>
</dbReference>
<dbReference type="InterPro" id="IPR050266">
    <property type="entry name" value="AB_hydrolase_sf"/>
</dbReference>
<dbReference type="SUPFAM" id="SSF53474">
    <property type="entry name" value="alpha/beta-Hydrolases"/>
    <property type="match status" value="1"/>
</dbReference>
<gene>
    <name evidence="2" type="ORF">KHA99_27425</name>
</gene>
<organism evidence="2 3">
    <name type="scientific">Neobacillus rhizophilus</name>
    <dbReference type="NCBI Taxonomy" id="2833579"/>
    <lineage>
        <taxon>Bacteria</taxon>
        <taxon>Bacillati</taxon>
        <taxon>Bacillota</taxon>
        <taxon>Bacilli</taxon>
        <taxon>Bacillales</taxon>
        <taxon>Bacillaceae</taxon>
        <taxon>Neobacillus</taxon>
    </lineage>
</organism>
<dbReference type="Gene3D" id="3.40.50.1820">
    <property type="entry name" value="alpha/beta hydrolase"/>
    <property type="match status" value="1"/>
</dbReference>
<protein>
    <submittedName>
        <fullName evidence="2">Alpha/beta hydrolase</fullName>
    </submittedName>
</protein>
<dbReference type="RefSeq" id="WP_213120690.1">
    <property type="nucleotide sequence ID" value="NZ_JAGYPF010000006.1"/>
</dbReference>
<dbReference type="AlphaFoldDB" id="A0A942UFA3"/>
<dbReference type="InterPro" id="IPR000073">
    <property type="entry name" value="AB_hydrolase_1"/>
</dbReference>
<comment type="caution">
    <text evidence="2">The sequence shown here is derived from an EMBL/GenBank/DDBJ whole genome shotgun (WGS) entry which is preliminary data.</text>
</comment>
<dbReference type="PANTHER" id="PTHR43798">
    <property type="entry name" value="MONOACYLGLYCEROL LIPASE"/>
    <property type="match status" value="1"/>
</dbReference>
<proteinExistence type="predicted"/>
<keyword evidence="3" id="KW-1185">Reference proteome</keyword>
<sequence>MKNLTFPNPVKREFYYKQYDESLKHWNIEIETLYIETTFGKTHVIACGPKDAQPVVLLHGMTVSSTMWFANAPVWSQSYRIYAIDTIGDFGKSECIRPVTTRPELNSWLNEVLDALNIEVFYLIGHSMGGWIALQFSLQSDRVKKLVLLAPVMSLSGLNWRFPFKLLPATLLKNSYSIRKLYEWMFAKQNTPSPLLYKQFLAGYKLGKIQLKVAPTVMKEAELKGLRPETLVLIGEEEVIYSSVQKAIKRADEAPNMTVHLIPACSHCLPAEQSYMVNDLVNQFLAER</sequence>
<keyword evidence="2" id="KW-0378">Hydrolase</keyword>
<feature type="domain" description="AB hydrolase-1" evidence="1">
    <location>
        <begin position="54"/>
        <end position="171"/>
    </location>
</feature>
<dbReference type="Pfam" id="PF00561">
    <property type="entry name" value="Abhydrolase_1"/>
    <property type="match status" value="1"/>
</dbReference>
<name>A0A942UFA3_9BACI</name>
<dbReference type="InterPro" id="IPR029058">
    <property type="entry name" value="AB_hydrolase_fold"/>
</dbReference>